<protein>
    <submittedName>
        <fullName evidence="2">Uncharacterized protein</fullName>
    </submittedName>
</protein>
<keyword evidence="1" id="KW-0732">Signal</keyword>
<dbReference type="Proteomes" id="UP001642520">
    <property type="component" value="Unassembled WGS sequence"/>
</dbReference>
<reference evidence="2 3" key="1">
    <citation type="submission" date="2024-08" db="EMBL/GenBank/DDBJ databases">
        <authorList>
            <person name="Will J Nash"/>
            <person name="Angela Man"/>
            <person name="Seanna McTaggart"/>
            <person name="Kendall Baker"/>
            <person name="Tom Barker"/>
            <person name="Leah Catchpole"/>
            <person name="Alex Durrant"/>
            <person name="Karim Gharbi"/>
            <person name="Naomi Irish"/>
            <person name="Gemy Kaithakottil"/>
            <person name="Debby Ku"/>
            <person name="Aaliyah Providence"/>
            <person name="Felix Shaw"/>
            <person name="David Swarbreck"/>
            <person name="Chris Watkins"/>
            <person name="Ann M. McCartney"/>
            <person name="Giulio Formenti"/>
            <person name="Alice Mouton"/>
            <person name="Noel Vella"/>
            <person name="Bjorn M von Reumont"/>
            <person name="Adriana Vella"/>
            <person name="Wilfried Haerty"/>
        </authorList>
    </citation>
    <scope>NUCLEOTIDE SEQUENCE [LARGE SCALE GENOMIC DNA]</scope>
</reference>
<feature type="chain" id="PRO_5047004326" evidence="1">
    <location>
        <begin position="25"/>
        <end position="185"/>
    </location>
</feature>
<evidence type="ECO:0000256" key="1">
    <source>
        <dbReference type="SAM" id="SignalP"/>
    </source>
</evidence>
<sequence>MDSVVATSILIIVYSLCILESCYCHNYNNVKIVTYGDPCVTTRRFPFQIEGPKPPAIEEKIPVSLNIKVVPNVYVQPRRMEYPLSIEMPCTTSSPSEKLINEDTLRGKVYEYNTYVPSVTNPPAPSRNYNFMIDVPVTTKTTTSECETKQVQPLKGLQSRIDRVLIPACEISSLPSSSLSSSCHC</sequence>
<dbReference type="EMBL" id="CAXAJV020001287">
    <property type="protein sequence ID" value="CAL7937104.1"/>
    <property type="molecule type" value="Genomic_DNA"/>
</dbReference>
<keyword evidence="3" id="KW-1185">Reference proteome</keyword>
<evidence type="ECO:0000313" key="3">
    <source>
        <dbReference type="Proteomes" id="UP001642520"/>
    </source>
</evidence>
<feature type="signal peptide" evidence="1">
    <location>
        <begin position="1"/>
        <end position="24"/>
    </location>
</feature>
<accession>A0ABP1N7Z5</accession>
<name>A0ABP1N7Z5_XYLVO</name>
<evidence type="ECO:0000313" key="2">
    <source>
        <dbReference type="EMBL" id="CAL7937104.1"/>
    </source>
</evidence>
<comment type="caution">
    <text evidence="2">The sequence shown here is derived from an EMBL/GenBank/DDBJ whole genome shotgun (WGS) entry which is preliminary data.</text>
</comment>
<organism evidence="2 3">
    <name type="scientific">Xylocopa violacea</name>
    <name type="common">Violet carpenter bee</name>
    <name type="synonym">Apis violacea</name>
    <dbReference type="NCBI Taxonomy" id="135666"/>
    <lineage>
        <taxon>Eukaryota</taxon>
        <taxon>Metazoa</taxon>
        <taxon>Ecdysozoa</taxon>
        <taxon>Arthropoda</taxon>
        <taxon>Hexapoda</taxon>
        <taxon>Insecta</taxon>
        <taxon>Pterygota</taxon>
        <taxon>Neoptera</taxon>
        <taxon>Endopterygota</taxon>
        <taxon>Hymenoptera</taxon>
        <taxon>Apocrita</taxon>
        <taxon>Aculeata</taxon>
        <taxon>Apoidea</taxon>
        <taxon>Anthophila</taxon>
        <taxon>Apidae</taxon>
        <taxon>Xylocopa</taxon>
        <taxon>Xylocopa</taxon>
    </lineage>
</organism>
<gene>
    <name evidence="2" type="ORF">XYLVIOL_LOCUS2538</name>
</gene>
<proteinExistence type="predicted"/>